<accession>A0A5D3DEJ7</accession>
<dbReference type="AlphaFoldDB" id="A0A5D3DEJ7"/>
<sequence>MANARQEEFGDKLSVICTSKGGQVWTISDERLRRKLGSLKELQSSKVFLKLETWKKACIFKGASIFEDGRLQELRRLLSLGRILSRLSGIHRLGRSDQAPSSFGEVILPSAIQLLSGDDRVFAVRSTPGRSDRAPSSFGGVILPSAIQLSEDDRAFVVRSITLERSNTFVVWRGGTAVNDPTSIGGRSGFCHQIHRLGRSDRAPSSFGEVEAKLYHRSLLGEAKVELHRCRPLKATTY</sequence>
<name>A0A5D3DEJ7_CUCMM</name>
<dbReference type="EMBL" id="SSTD01005249">
    <property type="protein sequence ID" value="TYK22022.1"/>
    <property type="molecule type" value="Genomic_DNA"/>
</dbReference>
<comment type="caution">
    <text evidence="1">The sequence shown here is derived from an EMBL/GenBank/DDBJ whole genome shotgun (WGS) entry which is preliminary data.</text>
</comment>
<evidence type="ECO:0000313" key="2">
    <source>
        <dbReference type="Proteomes" id="UP000321947"/>
    </source>
</evidence>
<dbReference type="Proteomes" id="UP000321947">
    <property type="component" value="Unassembled WGS sequence"/>
</dbReference>
<evidence type="ECO:0000313" key="1">
    <source>
        <dbReference type="EMBL" id="TYK22022.1"/>
    </source>
</evidence>
<reference evidence="1 2" key="1">
    <citation type="submission" date="2019-08" db="EMBL/GenBank/DDBJ databases">
        <title>Draft genome sequences of two oriental melons (Cucumis melo L. var makuwa).</title>
        <authorList>
            <person name="Kwon S.-Y."/>
        </authorList>
    </citation>
    <scope>NUCLEOTIDE SEQUENCE [LARGE SCALE GENOMIC DNA]</scope>
    <source>
        <strain evidence="2">cv. Chang Bougi</strain>
        <tissue evidence="1">Leaf</tissue>
    </source>
</reference>
<organism evidence="1 2">
    <name type="scientific">Cucumis melo var. makuwa</name>
    <name type="common">Oriental melon</name>
    <dbReference type="NCBI Taxonomy" id="1194695"/>
    <lineage>
        <taxon>Eukaryota</taxon>
        <taxon>Viridiplantae</taxon>
        <taxon>Streptophyta</taxon>
        <taxon>Embryophyta</taxon>
        <taxon>Tracheophyta</taxon>
        <taxon>Spermatophyta</taxon>
        <taxon>Magnoliopsida</taxon>
        <taxon>eudicotyledons</taxon>
        <taxon>Gunneridae</taxon>
        <taxon>Pentapetalae</taxon>
        <taxon>rosids</taxon>
        <taxon>fabids</taxon>
        <taxon>Cucurbitales</taxon>
        <taxon>Cucurbitaceae</taxon>
        <taxon>Benincaseae</taxon>
        <taxon>Cucumis</taxon>
    </lineage>
</organism>
<protein>
    <submittedName>
        <fullName evidence="1">Uncharacterized protein</fullName>
    </submittedName>
</protein>
<gene>
    <name evidence="1" type="ORF">E5676_scaffold482G00620</name>
</gene>
<proteinExistence type="predicted"/>